<evidence type="ECO:0000313" key="1">
    <source>
        <dbReference type="EMBL" id="MBB6564241.1"/>
    </source>
</evidence>
<accession>A0A7X0UD92</accession>
<evidence type="ECO:0000313" key="2">
    <source>
        <dbReference type="Proteomes" id="UP000575083"/>
    </source>
</evidence>
<gene>
    <name evidence="1" type="ORF">HNP48_006968</name>
</gene>
<dbReference type="Proteomes" id="UP000575083">
    <property type="component" value="Unassembled WGS sequence"/>
</dbReference>
<sequence>MTIASVRFYFYTTARKRDLALTAAHWGFADWFPRRLKPIREALRGPEAKGVDIVNLMLYENPEHALVHDTWQRCINVFQFNFVCDLRPLEQGDPADNVQKLMQFYAALAEHAPWPQVRALVPALREPLSEVDRITLRPYLQWPRGEMVSEAQARRIVGRA</sequence>
<comment type="caution">
    <text evidence="1">The sequence shown here is derived from an EMBL/GenBank/DDBJ whole genome shotgun (WGS) entry which is preliminary data.</text>
</comment>
<protein>
    <submittedName>
        <fullName evidence="1">Uncharacterized protein</fullName>
    </submittedName>
</protein>
<dbReference type="RefSeq" id="WP_184866075.1">
    <property type="nucleotide sequence ID" value="NZ_JACHLK010000033.1"/>
</dbReference>
<keyword evidence="2" id="KW-1185">Reference proteome</keyword>
<dbReference type="EMBL" id="JACHLK010000033">
    <property type="protein sequence ID" value="MBB6564241.1"/>
    <property type="molecule type" value="Genomic_DNA"/>
</dbReference>
<dbReference type="AlphaFoldDB" id="A0A7X0UD92"/>
<name>A0A7X0UD92_9BURK</name>
<reference evidence="1 2" key="1">
    <citation type="submission" date="2020-08" db="EMBL/GenBank/DDBJ databases">
        <title>Functional genomics of gut bacteria from endangered species of beetles.</title>
        <authorList>
            <person name="Carlos-Shanley C."/>
        </authorList>
    </citation>
    <scope>NUCLEOTIDE SEQUENCE [LARGE SCALE GENOMIC DNA]</scope>
    <source>
        <strain evidence="1 2">S00198</strain>
    </source>
</reference>
<organism evidence="1 2">
    <name type="scientific">Acidovorax soli</name>
    <dbReference type="NCBI Taxonomy" id="592050"/>
    <lineage>
        <taxon>Bacteria</taxon>
        <taxon>Pseudomonadati</taxon>
        <taxon>Pseudomonadota</taxon>
        <taxon>Betaproteobacteria</taxon>
        <taxon>Burkholderiales</taxon>
        <taxon>Comamonadaceae</taxon>
        <taxon>Acidovorax</taxon>
    </lineage>
</organism>
<proteinExistence type="predicted"/>